<dbReference type="GO" id="GO:0016709">
    <property type="term" value="F:oxidoreductase activity, acting on paired donors, with incorporation or reduction of molecular oxygen, NAD(P)H as one donor, and incorporation of one atom of oxygen"/>
    <property type="evidence" value="ECO:0007669"/>
    <property type="project" value="UniProtKB-ARBA"/>
</dbReference>
<dbReference type="SUPFAM" id="SSF51905">
    <property type="entry name" value="FAD/NAD(P)-binding domain"/>
    <property type="match status" value="1"/>
</dbReference>
<name>A0A0C3HFM4_OIDMZ</name>
<dbReference type="STRING" id="913774.A0A0C3HFM4"/>
<keyword evidence="3" id="KW-0274">FAD</keyword>
<dbReference type="OrthoDB" id="10016252at2759"/>
<dbReference type="Pfam" id="PF01494">
    <property type="entry name" value="FAD_binding_3"/>
    <property type="match status" value="1"/>
</dbReference>
<protein>
    <recommendedName>
        <fullName evidence="5">FAD-binding domain-containing protein</fullName>
    </recommendedName>
</protein>
<dbReference type="PANTHER" id="PTHR43004">
    <property type="entry name" value="TRK SYSTEM POTASSIUM UPTAKE PROTEIN"/>
    <property type="match status" value="1"/>
</dbReference>
<keyword evidence="7" id="KW-1185">Reference proteome</keyword>
<accession>A0A0C3HFM4</accession>
<dbReference type="InParanoid" id="A0A0C3HFM4"/>
<organism evidence="6 7">
    <name type="scientific">Oidiodendron maius (strain Zn)</name>
    <dbReference type="NCBI Taxonomy" id="913774"/>
    <lineage>
        <taxon>Eukaryota</taxon>
        <taxon>Fungi</taxon>
        <taxon>Dikarya</taxon>
        <taxon>Ascomycota</taxon>
        <taxon>Pezizomycotina</taxon>
        <taxon>Leotiomycetes</taxon>
        <taxon>Leotiomycetes incertae sedis</taxon>
        <taxon>Myxotrichaceae</taxon>
        <taxon>Oidiodendron</taxon>
    </lineage>
</organism>
<dbReference type="PRINTS" id="PR00420">
    <property type="entry name" value="RNGMNOXGNASE"/>
</dbReference>
<comment type="cofactor">
    <cofactor evidence="1">
        <name>FAD</name>
        <dbReference type="ChEBI" id="CHEBI:57692"/>
    </cofactor>
</comment>
<evidence type="ECO:0000313" key="6">
    <source>
        <dbReference type="EMBL" id="KIN07026.1"/>
    </source>
</evidence>
<proteinExistence type="predicted"/>
<gene>
    <name evidence="6" type="ORF">OIDMADRAFT_36697</name>
</gene>
<evidence type="ECO:0000256" key="2">
    <source>
        <dbReference type="ARBA" id="ARBA00022630"/>
    </source>
</evidence>
<sequence>MLKRAGILEDVRCAGFIPKNMAWRKVDGTTIVSIEDVAKAKSPEAMTVLPLNMLGEIMLSHIARDNKISLKWKHRVIDVGQDENSAWAVVQEDDGTEKKITADFLCGCDGGSSQVRKSLFGAKNFPGKTWDVQLVATNVYYPFEKFGYDDMNTIIHPEDCHVVARITKDGLWRVSYNEDTKLTFQEVVDNQPGKFERLLPGSPKPEEYTLVNINPYKMHQRCSDKFRVGRICLAADAAHLCNPWGGMGLTSGFADVAGLAECLEGIAAKQVDDSILDKYDEVRRTLYYSVIDPISTGNFLRVSTLDPDKALEKDHILAMCAEAKKNPKVRETLDQGAYAICHDFTQYFNSRL</sequence>
<dbReference type="AlphaFoldDB" id="A0A0C3HFM4"/>
<evidence type="ECO:0000256" key="3">
    <source>
        <dbReference type="ARBA" id="ARBA00022827"/>
    </source>
</evidence>
<dbReference type="Gene3D" id="3.30.70.2450">
    <property type="match status" value="1"/>
</dbReference>
<evidence type="ECO:0000313" key="7">
    <source>
        <dbReference type="Proteomes" id="UP000054321"/>
    </source>
</evidence>
<feature type="domain" description="FAD-binding" evidence="5">
    <location>
        <begin position="2"/>
        <end position="287"/>
    </location>
</feature>
<dbReference type="PANTHER" id="PTHR43004:SF19">
    <property type="entry name" value="BINDING MONOOXYGENASE, PUTATIVE (JCVI)-RELATED"/>
    <property type="match status" value="1"/>
</dbReference>
<dbReference type="Gene3D" id="3.50.50.60">
    <property type="entry name" value="FAD/NAD(P)-binding domain"/>
    <property type="match status" value="1"/>
</dbReference>
<dbReference type="InterPro" id="IPR002938">
    <property type="entry name" value="FAD-bd"/>
</dbReference>
<dbReference type="InterPro" id="IPR036188">
    <property type="entry name" value="FAD/NAD-bd_sf"/>
</dbReference>
<dbReference type="InterPro" id="IPR050641">
    <property type="entry name" value="RIFMO-like"/>
</dbReference>
<evidence type="ECO:0000256" key="4">
    <source>
        <dbReference type="ARBA" id="ARBA00023002"/>
    </source>
</evidence>
<keyword evidence="2" id="KW-0285">Flavoprotein</keyword>
<dbReference type="GO" id="GO:0071949">
    <property type="term" value="F:FAD binding"/>
    <property type="evidence" value="ECO:0007669"/>
    <property type="project" value="InterPro"/>
</dbReference>
<dbReference type="EMBL" id="KN832870">
    <property type="protein sequence ID" value="KIN07026.1"/>
    <property type="molecule type" value="Genomic_DNA"/>
</dbReference>
<dbReference type="Proteomes" id="UP000054321">
    <property type="component" value="Unassembled WGS sequence"/>
</dbReference>
<evidence type="ECO:0000256" key="1">
    <source>
        <dbReference type="ARBA" id="ARBA00001974"/>
    </source>
</evidence>
<dbReference type="HOGENOM" id="CLU_009665_2_2_1"/>
<evidence type="ECO:0000259" key="5">
    <source>
        <dbReference type="Pfam" id="PF01494"/>
    </source>
</evidence>
<reference evidence="7" key="2">
    <citation type="submission" date="2015-01" db="EMBL/GenBank/DDBJ databases">
        <title>Evolutionary Origins and Diversification of the Mycorrhizal Mutualists.</title>
        <authorList>
            <consortium name="DOE Joint Genome Institute"/>
            <consortium name="Mycorrhizal Genomics Consortium"/>
            <person name="Kohler A."/>
            <person name="Kuo A."/>
            <person name="Nagy L.G."/>
            <person name="Floudas D."/>
            <person name="Copeland A."/>
            <person name="Barry K.W."/>
            <person name="Cichocki N."/>
            <person name="Veneault-Fourrey C."/>
            <person name="LaButti K."/>
            <person name="Lindquist E.A."/>
            <person name="Lipzen A."/>
            <person name="Lundell T."/>
            <person name="Morin E."/>
            <person name="Murat C."/>
            <person name="Riley R."/>
            <person name="Ohm R."/>
            <person name="Sun H."/>
            <person name="Tunlid A."/>
            <person name="Henrissat B."/>
            <person name="Grigoriev I.V."/>
            <person name="Hibbett D.S."/>
            <person name="Martin F."/>
        </authorList>
    </citation>
    <scope>NUCLEOTIDE SEQUENCE [LARGE SCALE GENOMIC DNA]</scope>
    <source>
        <strain evidence="7">Zn</strain>
    </source>
</reference>
<reference evidence="6 7" key="1">
    <citation type="submission" date="2014-04" db="EMBL/GenBank/DDBJ databases">
        <authorList>
            <consortium name="DOE Joint Genome Institute"/>
            <person name="Kuo A."/>
            <person name="Martino E."/>
            <person name="Perotto S."/>
            <person name="Kohler A."/>
            <person name="Nagy L.G."/>
            <person name="Floudas D."/>
            <person name="Copeland A."/>
            <person name="Barry K.W."/>
            <person name="Cichocki N."/>
            <person name="Veneault-Fourrey C."/>
            <person name="LaButti K."/>
            <person name="Lindquist E.A."/>
            <person name="Lipzen A."/>
            <person name="Lundell T."/>
            <person name="Morin E."/>
            <person name="Murat C."/>
            <person name="Sun H."/>
            <person name="Tunlid A."/>
            <person name="Henrissat B."/>
            <person name="Grigoriev I.V."/>
            <person name="Hibbett D.S."/>
            <person name="Martin F."/>
            <person name="Nordberg H.P."/>
            <person name="Cantor M.N."/>
            <person name="Hua S.X."/>
        </authorList>
    </citation>
    <scope>NUCLEOTIDE SEQUENCE [LARGE SCALE GENOMIC DNA]</scope>
    <source>
        <strain evidence="6 7">Zn</strain>
    </source>
</reference>
<keyword evidence="4" id="KW-0560">Oxidoreductase</keyword>